<organism evidence="1 2">
    <name type="scientific">Paenibacillus athensensis</name>
    <dbReference type="NCBI Taxonomy" id="1967502"/>
    <lineage>
        <taxon>Bacteria</taxon>
        <taxon>Bacillati</taxon>
        <taxon>Bacillota</taxon>
        <taxon>Bacilli</taxon>
        <taxon>Bacillales</taxon>
        <taxon>Paenibacillaceae</taxon>
        <taxon>Paenibacillus</taxon>
    </lineage>
</organism>
<gene>
    <name evidence="1" type="ORF">B5M42_08145</name>
</gene>
<reference evidence="1 2" key="1">
    <citation type="submission" date="2017-03" db="EMBL/GenBank/DDBJ databases">
        <title>Isolation of Levoglucosan Utilizing Bacteria.</title>
        <authorList>
            <person name="Arya A.S."/>
        </authorList>
    </citation>
    <scope>NUCLEOTIDE SEQUENCE [LARGE SCALE GENOMIC DNA]</scope>
    <source>
        <strain evidence="1 2">MEC069</strain>
    </source>
</reference>
<accession>A0A4Y8Q5B1</accession>
<comment type="caution">
    <text evidence="1">The sequence shown here is derived from an EMBL/GenBank/DDBJ whole genome shotgun (WGS) entry which is preliminary data.</text>
</comment>
<name>A0A4Y8Q5B1_9BACL</name>
<dbReference type="Proteomes" id="UP000298246">
    <property type="component" value="Unassembled WGS sequence"/>
</dbReference>
<evidence type="ECO:0000313" key="1">
    <source>
        <dbReference type="EMBL" id="TFE88874.1"/>
    </source>
</evidence>
<keyword evidence="2" id="KW-1185">Reference proteome</keyword>
<dbReference type="AlphaFoldDB" id="A0A4Y8Q5B1"/>
<proteinExistence type="predicted"/>
<protein>
    <submittedName>
        <fullName evidence="1">Uncharacterized protein</fullName>
    </submittedName>
</protein>
<evidence type="ECO:0000313" key="2">
    <source>
        <dbReference type="Proteomes" id="UP000298246"/>
    </source>
</evidence>
<dbReference type="EMBL" id="MYFO01000008">
    <property type="protein sequence ID" value="TFE88874.1"/>
    <property type="molecule type" value="Genomic_DNA"/>
</dbReference>
<sequence length="77" mass="8433">MFAVEVRAWSFRLLASGSTQRGWSQSQAVGCGAHISAGTECDSRSAVTSVRRLSDPCGFFCRNDLAYPAYSIFLKYS</sequence>